<feature type="transmembrane region" description="Helical" evidence="2">
    <location>
        <begin position="81"/>
        <end position="105"/>
    </location>
</feature>
<keyword evidence="2" id="KW-0812">Transmembrane</keyword>
<protein>
    <submittedName>
        <fullName evidence="3">Hypp3274 protein</fullName>
    </submittedName>
</protein>
<dbReference type="Proteomes" id="UP000838412">
    <property type="component" value="Chromosome 5"/>
</dbReference>
<sequence>MLLAVIPFEDQGPSQTTPQDSSLTASLLRSFNATSNFVMSSTPSSNVTSQTDDVINSTASTFHDVANTTQSPGPPVPIQEFPVVLAFVIVMVAIIILTLVISYTCNKLATCIHEREVIRKVAPVLKPSIANSMLPAKPKTRAGLNWRKGVNRTKIQIQPSETSRSQEETPETSRTEKRKDSLDYLKPPSEDAPHPGRIRLPPIQTDSLRKDAPITEETNPDVIENRYKELTLPDRIMSNENGLSCTYPAQVYRERFECERTELI</sequence>
<proteinExistence type="predicted"/>
<keyword evidence="4" id="KW-1185">Reference proteome</keyword>
<reference evidence="3" key="1">
    <citation type="submission" date="2022-01" db="EMBL/GenBank/DDBJ databases">
        <authorList>
            <person name="Braso-Vives M."/>
        </authorList>
    </citation>
    <scope>NUCLEOTIDE SEQUENCE</scope>
</reference>
<dbReference type="EMBL" id="OV696690">
    <property type="protein sequence ID" value="CAH1265961.1"/>
    <property type="molecule type" value="Genomic_DNA"/>
</dbReference>
<dbReference type="AlphaFoldDB" id="A0A8K0A3M0"/>
<feature type="region of interest" description="Disordered" evidence="1">
    <location>
        <begin position="140"/>
        <end position="204"/>
    </location>
</feature>
<accession>A0A8K0A3M0</accession>
<gene>
    <name evidence="3" type="primary">Hypp3274</name>
    <name evidence="3" type="ORF">BLAG_LOCUS19741</name>
</gene>
<name>A0A8K0A3M0_BRALA</name>
<evidence type="ECO:0000313" key="3">
    <source>
        <dbReference type="EMBL" id="CAH1265961.1"/>
    </source>
</evidence>
<dbReference type="OrthoDB" id="10389973at2759"/>
<feature type="compositionally biased region" description="Basic and acidic residues" evidence="1">
    <location>
        <begin position="164"/>
        <end position="194"/>
    </location>
</feature>
<feature type="compositionally biased region" description="Polar residues" evidence="1">
    <location>
        <begin position="153"/>
        <end position="163"/>
    </location>
</feature>
<evidence type="ECO:0000313" key="4">
    <source>
        <dbReference type="Proteomes" id="UP000838412"/>
    </source>
</evidence>
<evidence type="ECO:0000256" key="2">
    <source>
        <dbReference type="SAM" id="Phobius"/>
    </source>
</evidence>
<organism evidence="3 4">
    <name type="scientific">Branchiostoma lanceolatum</name>
    <name type="common">Common lancelet</name>
    <name type="synonym">Amphioxus lanceolatum</name>
    <dbReference type="NCBI Taxonomy" id="7740"/>
    <lineage>
        <taxon>Eukaryota</taxon>
        <taxon>Metazoa</taxon>
        <taxon>Chordata</taxon>
        <taxon>Cephalochordata</taxon>
        <taxon>Leptocardii</taxon>
        <taxon>Amphioxiformes</taxon>
        <taxon>Branchiostomatidae</taxon>
        <taxon>Branchiostoma</taxon>
    </lineage>
</organism>
<keyword evidence="2" id="KW-0472">Membrane</keyword>
<evidence type="ECO:0000256" key="1">
    <source>
        <dbReference type="SAM" id="MobiDB-lite"/>
    </source>
</evidence>
<keyword evidence="2" id="KW-1133">Transmembrane helix</keyword>